<dbReference type="SMART" id="SM00014">
    <property type="entry name" value="acidPPc"/>
    <property type="match status" value="1"/>
</dbReference>
<keyword evidence="9" id="KW-1133">Transmembrane helix</keyword>
<keyword evidence="8" id="KW-1208">Phospholipid metabolism</keyword>
<dbReference type="AlphaFoldDB" id="A0A3N0E1A3"/>
<proteinExistence type="inferred from homology"/>
<name>A0A3N0E1A3_9ACTN</name>
<evidence type="ECO:0000256" key="4">
    <source>
        <dbReference type="ARBA" id="ARBA00022741"/>
    </source>
</evidence>
<keyword evidence="3" id="KW-0808">Transferase</keyword>
<evidence type="ECO:0000256" key="6">
    <source>
        <dbReference type="ARBA" id="ARBA00022840"/>
    </source>
</evidence>
<sequence>MVGNGLGGLIDLDRSVGRGPRNFTDAHTWLHSTLTWVAHLTGIWALTVLTVVAAVALWVKSYRRPALSTVAVMAATALVTTGVKYLIGAGRPGWDNPPSTLVDRSFPSGHASGIAAAAGVSIVLAMMLIRRRGLRRLVTVAALVVALLVGADRIFLGRFTLSDVVAGYLLGLTVVLLGLILFDPRPRSIGLSTEPFPEAIPSGNRRVAGILNPIKVDDPAGFRAMVDKMAEESGWAGVTWWDTTVEDTGYSMAHEAAVSGADLVIAIGGDGTIRAVCEELAGTGVPVGIVPAGTGNLLARNLSIPLYLRAAVDVALNGQDRAIDMVRVSGDEMEDATFLVMAGMGFDAAIMEGVNEDFKKKVGWLAYVWSALKALMFPAIRVEVSVDGGEFTKHRARTVVIGNVGHLQAGMPLIPDAAIDDGQLDVVLLYPRRFLSWLPLAARVLTKNPRTDDTITRMRGRQVVVRTPAAAPRQLDGDLIEPGKELRAECDHGRLLVRVPR</sequence>
<dbReference type="PROSITE" id="PS50146">
    <property type="entry name" value="DAGK"/>
    <property type="match status" value="1"/>
</dbReference>
<comment type="similarity">
    <text evidence="2">Belongs to the diacylglycerol/lipid kinase family.</text>
</comment>
<feature type="domain" description="DAGKc" evidence="10">
    <location>
        <begin position="202"/>
        <end position="332"/>
    </location>
</feature>
<evidence type="ECO:0000313" key="12">
    <source>
        <dbReference type="Proteomes" id="UP000277094"/>
    </source>
</evidence>
<keyword evidence="5" id="KW-0418">Kinase</keyword>
<feature type="transmembrane region" description="Helical" evidence="9">
    <location>
        <begin position="136"/>
        <end position="159"/>
    </location>
</feature>
<evidence type="ECO:0000256" key="5">
    <source>
        <dbReference type="ARBA" id="ARBA00022777"/>
    </source>
</evidence>
<feature type="transmembrane region" description="Helical" evidence="9">
    <location>
        <begin position="36"/>
        <end position="59"/>
    </location>
</feature>
<feature type="transmembrane region" description="Helical" evidence="9">
    <location>
        <begin position="165"/>
        <end position="182"/>
    </location>
</feature>
<feature type="transmembrane region" description="Helical" evidence="9">
    <location>
        <begin position="107"/>
        <end position="129"/>
    </location>
</feature>
<dbReference type="InterPro" id="IPR001206">
    <property type="entry name" value="Diacylglycerol_kinase_cat_dom"/>
</dbReference>
<dbReference type="Pfam" id="PF19279">
    <property type="entry name" value="YegS_C"/>
    <property type="match status" value="1"/>
</dbReference>
<reference evidence="11 12" key="1">
    <citation type="submission" date="2018-11" db="EMBL/GenBank/DDBJ databases">
        <authorList>
            <person name="Li F."/>
        </authorList>
    </citation>
    <scope>NUCLEOTIDE SEQUENCE [LARGE SCALE GENOMIC DNA]</scope>
    <source>
        <strain evidence="11 12">KIS18-7</strain>
    </source>
</reference>
<dbReference type="OrthoDB" id="3171056at2"/>
<dbReference type="GO" id="GO:0016301">
    <property type="term" value="F:kinase activity"/>
    <property type="evidence" value="ECO:0007669"/>
    <property type="project" value="UniProtKB-KW"/>
</dbReference>
<dbReference type="Gene3D" id="3.40.50.10330">
    <property type="entry name" value="Probable inorganic polyphosphate/atp-NAD kinase, domain 1"/>
    <property type="match status" value="1"/>
</dbReference>
<evidence type="ECO:0000313" key="11">
    <source>
        <dbReference type="EMBL" id="RNL81523.1"/>
    </source>
</evidence>
<organism evidence="11 12">
    <name type="scientific">Nocardioides marmorisolisilvae</name>
    <dbReference type="NCBI Taxonomy" id="1542737"/>
    <lineage>
        <taxon>Bacteria</taxon>
        <taxon>Bacillati</taxon>
        <taxon>Actinomycetota</taxon>
        <taxon>Actinomycetes</taxon>
        <taxon>Propionibacteriales</taxon>
        <taxon>Nocardioidaceae</taxon>
        <taxon>Nocardioides</taxon>
    </lineage>
</organism>
<dbReference type="SUPFAM" id="SSF48317">
    <property type="entry name" value="Acid phosphatase/Vanadium-dependent haloperoxidase"/>
    <property type="match status" value="1"/>
</dbReference>
<gene>
    <name evidence="11" type="ORF">EFL95_03505</name>
</gene>
<keyword evidence="9" id="KW-0812">Transmembrane</keyword>
<dbReference type="GO" id="GO:0005524">
    <property type="term" value="F:ATP binding"/>
    <property type="evidence" value="ECO:0007669"/>
    <property type="project" value="UniProtKB-KW"/>
</dbReference>
<dbReference type="PANTHER" id="PTHR12358:SF54">
    <property type="entry name" value="SPHINGOSINE KINASE RELATED PROTEIN"/>
    <property type="match status" value="1"/>
</dbReference>
<evidence type="ECO:0000256" key="3">
    <source>
        <dbReference type="ARBA" id="ARBA00022679"/>
    </source>
</evidence>
<evidence type="ECO:0000256" key="2">
    <source>
        <dbReference type="ARBA" id="ARBA00005983"/>
    </source>
</evidence>
<keyword evidence="7" id="KW-0444">Lipid biosynthesis</keyword>
<dbReference type="InterPro" id="IPR050187">
    <property type="entry name" value="Lipid_Phosphate_FormReg"/>
</dbReference>
<dbReference type="GO" id="GO:0008654">
    <property type="term" value="P:phospholipid biosynthetic process"/>
    <property type="evidence" value="ECO:0007669"/>
    <property type="project" value="UniProtKB-KW"/>
</dbReference>
<evidence type="ECO:0000259" key="10">
    <source>
        <dbReference type="PROSITE" id="PS50146"/>
    </source>
</evidence>
<protein>
    <submittedName>
        <fullName evidence="11">Phosphatase PAP2 family protein</fullName>
    </submittedName>
</protein>
<dbReference type="InterPro" id="IPR017438">
    <property type="entry name" value="ATP-NAD_kinase_N"/>
</dbReference>
<evidence type="ECO:0000256" key="9">
    <source>
        <dbReference type="SAM" id="Phobius"/>
    </source>
</evidence>
<evidence type="ECO:0000256" key="8">
    <source>
        <dbReference type="ARBA" id="ARBA00023264"/>
    </source>
</evidence>
<dbReference type="PANTHER" id="PTHR12358">
    <property type="entry name" value="SPHINGOSINE KINASE"/>
    <property type="match status" value="1"/>
</dbReference>
<dbReference type="EMBL" id="RJSG01000001">
    <property type="protein sequence ID" value="RNL81523.1"/>
    <property type="molecule type" value="Genomic_DNA"/>
</dbReference>
<dbReference type="Pfam" id="PF01569">
    <property type="entry name" value="PAP2"/>
    <property type="match status" value="1"/>
</dbReference>
<keyword evidence="12" id="KW-1185">Reference proteome</keyword>
<accession>A0A3N0E1A3</accession>
<dbReference type="InterPro" id="IPR016064">
    <property type="entry name" value="NAD/diacylglycerol_kinase_sf"/>
</dbReference>
<dbReference type="InterPro" id="IPR000326">
    <property type="entry name" value="PAP2/HPO"/>
</dbReference>
<dbReference type="Gene3D" id="1.20.144.10">
    <property type="entry name" value="Phosphatidic acid phosphatase type 2/haloperoxidase"/>
    <property type="match status" value="1"/>
</dbReference>
<comment type="cofactor">
    <cofactor evidence="1">
        <name>Mg(2+)</name>
        <dbReference type="ChEBI" id="CHEBI:18420"/>
    </cofactor>
</comment>
<dbReference type="Proteomes" id="UP000277094">
    <property type="component" value="Unassembled WGS sequence"/>
</dbReference>
<evidence type="ECO:0000256" key="7">
    <source>
        <dbReference type="ARBA" id="ARBA00023209"/>
    </source>
</evidence>
<evidence type="ECO:0000256" key="1">
    <source>
        <dbReference type="ARBA" id="ARBA00001946"/>
    </source>
</evidence>
<dbReference type="InterPro" id="IPR036938">
    <property type="entry name" value="PAP2/HPO_sf"/>
</dbReference>
<comment type="caution">
    <text evidence="11">The sequence shown here is derived from an EMBL/GenBank/DDBJ whole genome shotgun (WGS) entry which is preliminary data.</text>
</comment>
<dbReference type="SUPFAM" id="SSF111331">
    <property type="entry name" value="NAD kinase/diacylglycerol kinase-like"/>
    <property type="match status" value="1"/>
</dbReference>
<keyword evidence="7" id="KW-0443">Lipid metabolism</keyword>
<keyword evidence="7" id="KW-0594">Phospholipid biosynthesis</keyword>
<feature type="transmembrane region" description="Helical" evidence="9">
    <location>
        <begin position="66"/>
        <end position="87"/>
    </location>
</feature>
<dbReference type="Pfam" id="PF00781">
    <property type="entry name" value="DAGK_cat"/>
    <property type="match status" value="1"/>
</dbReference>
<keyword evidence="9" id="KW-0472">Membrane</keyword>
<dbReference type="Gene3D" id="2.60.200.40">
    <property type="match status" value="1"/>
</dbReference>
<keyword evidence="6" id="KW-0067">ATP-binding</keyword>
<dbReference type="InterPro" id="IPR045540">
    <property type="entry name" value="YegS/DAGK_C"/>
</dbReference>
<keyword evidence="4" id="KW-0547">Nucleotide-binding</keyword>